<evidence type="ECO:0000313" key="3">
    <source>
        <dbReference type="Proteomes" id="UP000761264"/>
    </source>
</evidence>
<organism evidence="2 3">
    <name type="scientific">Pelagibius litoralis</name>
    <dbReference type="NCBI Taxonomy" id="374515"/>
    <lineage>
        <taxon>Bacteria</taxon>
        <taxon>Pseudomonadati</taxon>
        <taxon>Pseudomonadota</taxon>
        <taxon>Alphaproteobacteria</taxon>
        <taxon>Rhodospirillales</taxon>
        <taxon>Rhodovibrionaceae</taxon>
        <taxon>Pelagibius</taxon>
    </lineage>
</organism>
<dbReference type="EMBL" id="JAAQPH010000007">
    <property type="protein sequence ID" value="NIA69118.1"/>
    <property type="molecule type" value="Genomic_DNA"/>
</dbReference>
<dbReference type="Pfam" id="PF21006">
    <property type="entry name" value="NHase_beta_N"/>
    <property type="match status" value="1"/>
</dbReference>
<accession>A0A967CCJ6</accession>
<gene>
    <name evidence="2" type="ORF">HBA54_11015</name>
</gene>
<dbReference type="InterPro" id="IPR049054">
    <property type="entry name" value="CN_hydtase_beta-like_N"/>
</dbReference>
<proteinExistence type="predicted"/>
<name>A0A967CCJ6_9PROT</name>
<dbReference type="InterPro" id="IPR042262">
    <property type="entry name" value="CN_hydtase_beta_C"/>
</dbReference>
<dbReference type="SUPFAM" id="SSF50090">
    <property type="entry name" value="Electron transport accessory proteins"/>
    <property type="match status" value="1"/>
</dbReference>
<dbReference type="InterPro" id="IPR008990">
    <property type="entry name" value="Elect_transpt_acc-like_dom_sf"/>
</dbReference>
<feature type="domain" description="Nitrile hydratase beta subunit-like N-terminal" evidence="1">
    <location>
        <begin position="1"/>
        <end position="105"/>
    </location>
</feature>
<sequence length="119" mass="13054">MGGLEAGPVDPFGPGAEHDYAPWEKKVDAILRLVSDKKRQIMTVDELRRGIEELGPGVYDELSYYERWIASVTNNLIEKGVIDIDELGRRMTAITEAWPAGGVTEAEPKVVPETDGQGA</sequence>
<evidence type="ECO:0000313" key="2">
    <source>
        <dbReference type="EMBL" id="NIA69118.1"/>
    </source>
</evidence>
<protein>
    <submittedName>
        <fullName evidence="2">Nitrile hydratase subunit beta</fullName>
    </submittedName>
</protein>
<comment type="caution">
    <text evidence="2">The sequence shown here is derived from an EMBL/GenBank/DDBJ whole genome shotgun (WGS) entry which is preliminary data.</text>
</comment>
<reference evidence="2" key="1">
    <citation type="submission" date="2020-03" db="EMBL/GenBank/DDBJ databases">
        <title>Genome of Pelagibius litoralis DSM 21314T.</title>
        <authorList>
            <person name="Wang G."/>
        </authorList>
    </citation>
    <scope>NUCLEOTIDE SEQUENCE</scope>
    <source>
        <strain evidence="2">DSM 21314</strain>
    </source>
</reference>
<keyword evidence="3" id="KW-1185">Reference proteome</keyword>
<dbReference type="AlphaFoldDB" id="A0A967CCJ6"/>
<dbReference type="Gene3D" id="1.10.472.20">
    <property type="entry name" value="Nitrile hydratase, beta subunit"/>
    <property type="match status" value="1"/>
</dbReference>
<evidence type="ECO:0000259" key="1">
    <source>
        <dbReference type="Pfam" id="PF21006"/>
    </source>
</evidence>
<dbReference type="Proteomes" id="UP000761264">
    <property type="component" value="Unassembled WGS sequence"/>
</dbReference>